<proteinExistence type="predicted"/>
<evidence type="ECO:0000313" key="2">
    <source>
        <dbReference type="Proteomes" id="UP000507222"/>
    </source>
</evidence>
<evidence type="ECO:0000313" key="1">
    <source>
        <dbReference type="EMBL" id="CAB4277648.1"/>
    </source>
</evidence>
<protein>
    <submittedName>
        <fullName evidence="1">Uncharacterized protein</fullName>
    </submittedName>
</protein>
<dbReference type="InterPro" id="IPR008949">
    <property type="entry name" value="Isoprenoid_synthase_dom_sf"/>
</dbReference>
<dbReference type="SUPFAM" id="SSF48576">
    <property type="entry name" value="Terpenoid synthases"/>
    <property type="match status" value="1"/>
</dbReference>
<dbReference type="Gene3D" id="1.10.600.10">
    <property type="entry name" value="Farnesyl Diphosphate Synthase"/>
    <property type="match status" value="1"/>
</dbReference>
<dbReference type="AlphaFoldDB" id="A0A6J5UUN3"/>
<sequence>MESQSKRHLMMFSTNKLWKDINEELLIRPTDVPRPVLMRTLNLTRVVDLLYKRGEASTHVGKKMKDTVTSLFIDLCNLFLPQ</sequence>
<name>A0A6J5UUN3_PRUAR</name>
<dbReference type="EMBL" id="CAEKDK010000004">
    <property type="protein sequence ID" value="CAB4277648.1"/>
    <property type="molecule type" value="Genomic_DNA"/>
</dbReference>
<organism evidence="1 2">
    <name type="scientific">Prunus armeniaca</name>
    <name type="common">Apricot</name>
    <name type="synonym">Armeniaca vulgaris</name>
    <dbReference type="NCBI Taxonomy" id="36596"/>
    <lineage>
        <taxon>Eukaryota</taxon>
        <taxon>Viridiplantae</taxon>
        <taxon>Streptophyta</taxon>
        <taxon>Embryophyta</taxon>
        <taxon>Tracheophyta</taxon>
        <taxon>Spermatophyta</taxon>
        <taxon>Magnoliopsida</taxon>
        <taxon>eudicotyledons</taxon>
        <taxon>Gunneridae</taxon>
        <taxon>Pentapetalae</taxon>
        <taxon>rosids</taxon>
        <taxon>fabids</taxon>
        <taxon>Rosales</taxon>
        <taxon>Rosaceae</taxon>
        <taxon>Amygdaloideae</taxon>
        <taxon>Amygdaleae</taxon>
        <taxon>Prunus</taxon>
    </lineage>
</organism>
<reference evidence="1 2" key="1">
    <citation type="submission" date="2020-05" db="EMBL/GenBank/DDBJ databases">
        <authorList>
            <person name="Campoy J."/>
            <person name="Schneeberger K."/>
            <person name="Spophaly S."/>
        </authorList>
    </citation>
    <scope>NUCLEOTIDE SEQUENCE [LARGE SCALE GENOMIC DNA]</scope>
    <source>
        <strain evidence="1">PruArmRojPasFocal</strain>
    </source>
</reference>
<gene>
    <name evidence="1" type="ORF">CURHAP_LOCUS27459</name>
</gene>
<dbReference type="Proteomes" id="UP000507222">
    <property type="component" value="Unassembled WGS sequence"/>
</dbReference>
<accession>A0A6J5UUN3</accession>